<reference evidence="1 2" key="1">
    <citation type="journal article" date="2024" name="G3 (Bethesda)">
        <title>Genome assembly of Hibiscus sabdariffa L. provides insights into metabolisms of medicinal natural products.</title>
        <authorList>
            <person name="Kim T."/>
        </authorList>
    </citation>
    <scope>NUCLEOTIDE SEQUENCE [LARGE SCALE GENOMIC DNA]</scope>
    <source>
        <strain evidence="1">TK-2024</strain>
        <tissue evidence="1">Old leaves</tissue>
    </source>
</reference>
<accession>A0ABR1ZLC8</accession>
<gene>
    <name evidence="1" type="ORF">V6N11_038038</name>
</gene>
<name>A0ABR1ZLC8_9ROSI</name>
<organism evidence="1 2">
    <name type="scientific">Hibiscus sabdariffa</name>
    <name type="common">roselle</name>
    <dbReference type="NCBI Taxonomy" id="183260"/>
    <lineage>
        <taxon>Eukaryota</taxon>
        <taxon>Viridiplantae</taxon>
        <taxon>Streptophyta</taxon>
        <taxon>Embryophyta</taxon>
        <taxon>Tracheophyta</taxon>
        <taxon>Spermatophyta</taxon>
        <taxon>Magnoliopsida</taxon>
        <taxon>eudicotyledons</taxon>
        <taxon>Gunneridae</taxon>
        <taxon>Pentapetalae</taxon>
        <taxon>rosids</taxon>
        <taxon>malvids</taxon>
        <taxon>Malvales</taxon>
        <taxon>Malvaceae</taxon>
        <taxon>Malvoideae</taxon>
        <taxon>Hibiscus</taxon>
    </lineage>
</organism>
<dbReference type="Proteomes" id="UP001396334">
    <property type="component" value="Unassembled WGS sequence"/>
</dbReference>
<keyword evidence="2" id="KW-1185">Reference proteome</keyword>
<proteinExistence type="predicted"/>
<dbReference type="EMBL" id="JBBPBN010000915">
    <property type="protein sequence ID" value="KAK8481363.1"/>
    <property type="molecule type" value="Genomic_DNA"/>
</dbReference>
<protein>
    <submittedName>
        <fullName evidence="1">Uncharacterized protein</fullName>
    </submittedName>
</protein>
<comment type="caution">
    <text evidence="1">The sequence shown here is derived from an EMBL/GenBank/DDBJ whole genome shotgun (WGS) entry which is preliminary data.</text>
</comment>
<evidence type="ECO:0000313" key="1">
    <source>
        <dbReference type="EMBL" id="KAK8481363.1"/>
    </source>
</evidence>
<evidence type="ECO:0000313" key="2">
    <source>
        <dbReference type="Proteomes" id="UP001396334"/>
    </source>
</evidence>
<sequence>MKSLTGLHFSVTARRPATETHEPYAPEIAQETISDQEYRRDVLVSQLCDRLLRRDVSANTALLICVRRMKCVHQQQHRRYASANNSFAYMHPRDGMLLPTTASQMECVCQQFFADTGSHYAWKPIKHSKQVNQISRLAIRPPHIRIMVVAF</sequence>